<dbReference type="Proteomes" id="UP001627154">
    <property type="component" value="Unassembled WGS sequence"/>
</dbReference>
<protein>
    <submittedName>
        <fullName evidence="1">Uncharacterized protein</fullName>
    </submittedName>
</protein>
<organism evidence="1 2">
    <name type="scientific">Trichogramma kaykai</name>
    <dbReference type="NCBI Taxonomy" id="54128"/>
    <lineage>
        <taxon>Eukaryota</taxon>
        <taxon>Metazoa</taxon>
        <taxon>Ecdysozoa</taxon>
        <taxon>Arthropoda</taxon>
        <taxon>Hexapoda</taxon>
        <taxon>Insecta</taxon>
        <taxon>Pterygota</taxon>
        <taxon>Neoptera</taxon>
        <taxon>Endopterygota</taxon>
        <taxon>Hymenoptera</taxon>
        <taxon>Apocrita</taxon>
        <taxon>Proctotrupomorpha</taxon>
        <taxon>Chalcidoidea</taxon>
        <taxon>Trichogrammatidae</taxon>
        <taxon>Trichogramma</taxon>
    </lineage>
</organism>
<evidence type="ECO:0000313" key="1">
    <source>
        <dbReference type="EMBL" id="KAL3403968.1"/>
    </source>
</evidence>
<name>A0ABD2XFZ5_9HYME</name>
<dbReference type="AlphaFoldDB" id="A0ABD2XFZ5"/>
<evidence type="ECO:0000313" key="2">
    <source>
        <dbReference type="Proteomes" id="UP001627154"/>
    </source>
</evidence>
<dbReference type="PANTHER" id="PTHR37962">
    <property type="entry name" value="MALE STERILE (3) 76CA"/>
    <property type="match status" value="1"/>
</dbReference>
<keyword evidence="2" id="KW-1185">Reference proteome</keyword>
<reference evidence="1 2" key="1">
    <citation type="journal article" date="2024" name="bioRxiv">
        <title>A reference genome for Trichogramma kaykai: A tiny desert-dwelling parasitoid wasp with competing sex-ratio distorters.</title>
        <authorList>
            <person name="Culotta J."/>
            <person name="Lindsey A.R."/>
        </authorList>
    </citation>
    <scope>NUCLEOTIDE SEQUENCE [LARGE SCALE GENOMIC DNA]</scope>
    <source>
        <strain evidence="1 2">KSX58</strain>
    </source>
</reference>
<sequence>MRASQSKLARANFNVKMSTLSALPIPDYCQVEHYYGVTAYWFASNFTQSRYPNNQESSQACTLICLLVSSGVAQAKLHIGPESYNDLLTQVIAESIISGNRAYDRIMCRRLVKHHHLSVTDALKYCCPELCHMREWKWNVYHDNFEEQLVVNMNWFLEQWDRLDWQPDYLFMVLISNGRTVLFIFPKATKSAIFFDSHGHPDPNSSHSNSGRGIVVAQTARQNLEILVEWFIFKVIRPYTNANPVNYELACLYYTRKTSCERSCHHDCSCSH</sequence>
<gene>
    <name evidence="1" type="ORF">TKK_003363</name>
</gene>
<dbReference type="PANTHER" id="PTHR37962:SF2">
    <property type="entry name" value="MALE STERILE (3) 76CA"/>
    <property type="match status" value="1"/>
</dbReference>
<accession>A0ABD2XFZ5</accession>
<dbReference type="EMBL" id="JBJJXI010000027">
    <property type="protein sequence ID" value="KAL3403968.1"/>
    <property type="molecule type" value="Genomic_DNA"/>
</dbReference>
<comment type="caution">
    <text evidence="1">The sequence shown here is derived from an EMBL/GenBank/DDBJ whole genome shotgun (WGS) entry which is preliminary data.</text>
</comment>
<proteinExistence type="predicted"/>